<accession>A0A428PBB5</accession>
<evidence type="ECO:0000256" key="1">
    <source>
        <dbReference type="SAM" id="Phobius"/>
    </source>
</evidence>
<dbReference type="STRING" id="1325734.A0A428PBB5"/>
<keyword evidence="1" id="KW-1133">Transmembrane helix</keyword>
<dbReference type="Pfam" id="PF26640">
    <property type="entry name" value="DUF8212"/>
    <property type="match status" value="1"/>
</dbReference>
<reference evidence="4 5" key="1">
    <citation type="submission" date="2017-06" db="EMBL/GenBank/DDBJ databases">
        <title>Comparative genomic analysis of Ambrosia Fusariam Clade fungi.</title>
        <authorList>
            <person name="Stajich J.E."/>
            <person name="Carrillo J."/>
            <person name="Kijimoto T."/>
            <person name="Eskalen A."/>
            <person name="O'Donnell K."/>
            <person name="Kasson M."/>
        </authorList>
    </citation>
    <scope>NUCLEOTIDE SEQUENCE [LARGE SCALE GENOMIC DNA]</scope>
    <source>
        <strain evidence="4 5">NRRL62584</strain>
    </source>
</reference>
<feature type="domain" description="Heterokaryon incompatibility" evidence="2">
    <location>
        <begin position="22"/>
        <end position="113"/>
    </location>
</feature>
<dbReference type="AlphaFoldDB" id="A0A428PBB5"/>
<evidence type="ECO:0000259" key="2">
    <source>
        <dbReference type="Pfam" id="PF06985"/>
    </source>
</evidence>
<dbReference type="PANTHER" id="PTHR10622:SF10">
    <property type="entry name" value="HET DOMAIN-CONTAINING PROTEIN"/>
    <property type="match status" value="1"/>
</dbReference>
<evidence type="ECO:0000259" key="3">
    <source>
        <dbReference type="Pfam" id="PF26640"/>
    </source>
</evidence>
<keyword evidence="1" id="KW-0812">Transmembrane</keyword>
<feature type="domain" description="DUF8212" evidence="3">
    <location>
        <begin position="226"/>
        <end position="258"/>
    </location>
</feature>
<dbReference type="InterPro" id="IPR010730">
    <property type="entry name" value="HET"/>
</dbReference>
<dbReference type="EMBL" id="NKCI01000165">
    <property type="protein sequence ID" value="RSL50317.1"/>
    <property type="molecule type" value="Genomic_DNA"/>
</dbReference>
<gene>
    <name evidence="4" type="ORF">CEP54_011994</name>
</gene>
<feature type="transmembrane region" description="Helical" evidence="1">
    <location>
        <begin position="548"/>
        <end position="565"/>
    </location>
</feature>
<protein>
    <submittedName>
        <fullName evidence="4">Uncharacterized protein</fullName>
    </submittedName>
</protein>
<keyword evidence="5" id="KW-1185">Reference proteome</keyword>
<evidence type="ECO:0000313" key="4">
    <source>
        <dbReference type="EMBL" id="RSL50317.1"/>
    </source>
</evidence>
<proteinExistence type="predicted"/>
<dbReference type="Pfam" id="PF06985">
    <property type="entry name" value="HET"/>
    <property type="match status" value="1"/>
</dbReference>
<evidence type="ECO:0000313" key="5">
    <source>
        <dbReference type="Proteomes" id="UP000288168"/>
    </source>
</evidence>
<dbReference type="InterPro" id="IPR058525">
    <property type="entry name" value="DUF8212"/>
</dbReference>
<dbReference type="PANTHER" id="PTHR10622">
    <property type="entry name" value="HET DOMAIN-CONTAINING PROTEIN"/>
    <property type="match status" value="1"/>
</dbReference>
<sequence length="566" mass="64568">MRLINTKTLQLKEFNGTNRPPYAILSHTWGDQEVTFQDMQEGAGKHSWKAGFRKIVQTCRVARRSRIKYAWVDTCCIDKSSSAELSEAINSMFRWYEDSEICYAYLPDVHGSSCEPSDVVRSCWFTRGWTLQELIAPRNLVFYASNWQCIDFRSSLGKIIADSTGIDERLLQDNRAKPGRILRSSSIAQRMSWASKRETTRTEDLAYCLLGIFDINMPLLYGEGTKAFTRLQEEIIRHTDDQSIFAWSLPIAMENDFDTSIGMSVFAPSPKAFVASRDIVPVDTGDESAPFSLTNRGIRINLCLQRNKGSVYGIIPCRRNKETNLLRIELLELSCNRFLRVPGMPMTLTNYLSWKQTSNVPVYLVTGPPPQKHRIPPGSFLVRPLPSGIAVSVVSQGHTWSPETGLITSDNPEDRFGRETELRLVLKSTLDGSHPYTESTNISVWVRRPSEHDGESEWVTYDVRYSSLEGQLRMSHHSFGSFFAKVERQVVFGQRAIVIEVFSWENENGILKQLRWDQMRLGRLLDRCLFGVLGVQWSWLIILWSKEIQSLAICITVLAIAFAFIM</sequence>
<keyword evidence="1" id="KW-0472">Membrane</keyword>
<comment type="caution">
    <text evidence="4">The sequence shown here is derived from an EMBL/GenBank/DDBJ whole genome shotgun (WGS) entry which is preliminary data.</text>
</comment>
<dbReference type="Proteomes" id="UP000288168">
    <property type="component" value="Unassembled WGS sequence"/>
</dbReference>
<name>A0A428PBB5_9HYPO</name>
<dbReference type="OrthoDB" id="20872at2759"/>
<organism evidence="4 5">
    <name type="scientific">Fusarium duplospermum</name>
    <dbReference type="NCBI Taxonomy" id="1325734"/>
    <lineage>
        <taxon>Eukaryota</taxon>
        <taxon>Fungi</taxon>
        <taxon>Dikarya</taxon>
        <taxon>Ascomycota</taxon>
        <taxon>Pezizomycotina</taxon>
        <taxon>Sordariomycetes</taxon>
        <taxon>Hypocreomycetidae</taxon>
        <taxon>Hypocreales</taxon>
        <taxon>Nectriaceae</taxon>
        <taxon>Fusarium</taxon>
        <taxon>Fusarium solani species complex</taxon>
    </lineage>
</organism>